<dbReference type="GO" id="GO:0005829">
    <property type="term" value="C:cytosol"/>
    <property type="evidence" value="ECO:0007669"/>
    <property type="project" value="TreeGrafter"/>
</dbReference>
<dbReference type="InterPro" id="IPR029055">
    <property type="entry name" value="Ntn_hydrolases_N"/>
</dbReference>
<dbReference type="PROSITE" id="PS51278">
    <property type="entry name" value="GATASE_TYPE_2"/>
    <property type="match status" value="1"/>
</dbReference>
<evidence type="ECO:0000256" key="9">
    <source>
        <dbReference type="ARBA" id="ARBA00022962"/>
    </source>
</evidence>
<dbReference type="InterPro" id="IPR047084">
    <property type="entry name" value="GFAT_N"/>
</dbReference>
<dbReference type="EC" id="2.6.1.16" evidence="3 10"/>
<keyword evidence="9" id="KW-0315">Glutamine amidotransferase</keyword>
<dbReference type="PANTHER" id="PTHR10937">
    <property type="entry name" value="GLUCOSAMINE--FRUCTOSE-6-PHOSPHATE AMINOTRANSFERASE, ISOMERIZING"/>
    <property type="match status" value="1"/>
</dbReference>
<evidence type="ECO:0000256" key="7">
    <source>
        <dbReference type="ARBA" id="ARBA00022679"/>
    </source>
</evidence>
<feature type="initiator methionine" description="Removed" evidence="10">
    <location>
        <position position="1"/>
    </location>
</feature>
<evidence type="ECO:0000256" key="10">
    <source>
        <dbReference type="HAMAP-Rule" id="MF_00164"/>
    </source>
</evidence>
<gene>
    <name evidence="10" type="primary">glmS</name>
    <name evidence="13" type="ORF">A2024_12160</name>
</gene>
<evidence type="ECO:0000256" key="1">
    <source>
        <dbReference type="ARBA" id="ARBA00001031"/>
    </source>
</evidence>
<dbReference type="GO" id="GO:0006002">
    <property type="term" value="P:fructose 6-phosphate metabolic process"/>
    <property type="evidence" value="ECO:0007669"/>
    <property type="project" value="TreeGrafter"/>
</dbReference>
<dbReference type="InterPro" id="IPR035466">
    <property type="entry name" value="GlmS/AgaS_SIS"/>
</dbReference>
<feature type="active site" description="Nucleophile; for GATase activity" evidence="10">
    <location>
        <position position="2"/>
    </location>
</feature>
<proteinExistence type="inferred from homology"/>
<evidence type="ECO:0000256" key="6">
    <source>
        <dbReference type="ARBA" id="ARBA00022576"/>
    </source>
</evidence>
<dbReference type="GO" id="GO:0006487">
    <property type="term" value="P:protein N-linked glycosylation"/>
    <property type="evidence" value="ECO:0007669"/>
    <property type="project" value="TreeGrafter"/>
</dbReference>
<sequence>MCGIVGYIGTKNCVPLIMEGLKRLEYRGYDSAGLALIKEGKLIIEKKAGKVADLAEMIKGKELSASLGIGHTRWATHGEPDDLNAHPHWDCKGEIAIIHNGIIENYSTLKKKLIQDGHQIRTATDTEILVHLIEEMYKQTRDLFSAVRYALLEVEGTFGILVISPKEPDRIIAARRGSPLVIGVGEGENLIASDAAALVEHTRQVVYLNDDEMACIMADSFYTKTIYDQEVVKQIEKITFSLEQIERGGYEHFMLKEINEQPTSLENAMRGRLMAKEGDVRLGGLHTVMDKLLNARRIIITSCGTSWHAALVGKYMLEQLGRIPVDVDYASEFRFRNPVIRPDDVVMVISQSGETADTLAALREAKSRGVPVLGIVNVVGSTIARETDAGVYIHAGPEIGVASTKAFTSQIAVLGQIAILLAKNRGLPQKTLANIAQDLADIPNKVRQVLLLDDQIKKIAQEFKNAENFLYLGRGSNFPTALEGALKLKEISYIHAEGYPAAEMKHGPIALIDENMPVVFIVPKDALYDKVVSNIQEVRARKGRVIAIANVDDNDIDHLAEFVIKVPRTYSYFGPIINSIPLQLLAYHIALLRGCNVDQPRNLAKSVTVE</sequence>
<evidence type="ECO:0000259" key="11">
    <source>
        <dbReference type="PROSITE" id="PS51278"/>
    </source>
</evidence>
<dbReference type="GO" id="GO:0006047">
    <property type="term" value="P:UDP-N-acetylglucosamine metabolic process"/>
    <property type="evidence" value="ECO:0007669"/>
    <property type="project" value="TreeGrafter"/>
</dbReference>
<dbReference type="PROSITE" id="PS51464">
    <property type="entry name" value="SIS"/>
    <property type="match status" value="2"/>
</dbReference>
<dbReference type="NCBIfam" id="TIGR01135">
    <property type="entry name" value="glmS"/>
    <property type="match status" value="1"/>
</dbReference>
<evidence type="ECO:0000256" key="3">
    <source>
        <dbReference type="ARBA" id="ARBA00012916"/>
    </source>
</evidence>
<dbReference type="InterPro" id="IPR005855">
    <property type="entry name" value="GFAT"/>
</dbReference>
<evidence type="ECO:0000256" key="5">
    <source>
        <dbReference type="ARBA" id="ARBA00022490"/>
    </source>
</evidence>
<keyword evidence="6 10" id="KW-0032">Aminotransferase</keyword>
<dbReference type="SUPFAM" id="SSF56235">
    <property type="entry name" value="N-terminal nucleophile aminohydrolases (Ntn hydrolases)"/>
    <property type="match status" value="1"/>
</dbReference>
<dbReference type="CDD" id="cd00714">
    <property type="entry name" value="GFAT"/>
    <property type="match status" value="1"/>
</dbReference>
<comment type="function">
    <text evidence="10">Catalyzes the first step in hexosamine metabolism, converting fructose-6P into glucosamine-6P using glutamine as a nitrogen source.</text>
</comment>
<feature type="domain" description="Glutamine amidotransferase type-2" evidence="11">
    <location>
        <begin position="2"/>
        <end position="219"/>
    </location>
</feature>
<dbReference type="FunFam" id="3.40.50.10490:FF:000002">
    <property type="entry name" value="Glutamine--fructose-6-phosphate aminotransferase [isomerizing]"/>
    <property type="match status" value="1"/>
</dbReference>
<comment type="caution">
    <text evidence="13">The sequence shown here is derived from an EMBL/GenBank/DDBJ whole genome shotgun (WGS) entry which is preliminary data.</text>
</comment>
<dbReference type="Gene3D" id="3.40.50.10490">
    <property type="entry name" value="Glucose-6-phosphate isomerase like protein, domain 1"/>
    <property type="match status" value="2"/>
</dbReference>
<evidence type="ECO:0000313" key="14">
    <source>
        <dbReference type="Proteomes" id="UP000177230"/>
    </source>
</evidence>
<keyword evidence="8" id="KW-0677">Repeat</keyword>
<dbReference type="Proteomes" id="UP000177230">
    <property type="component" value="Unassembled WGS sequence"/>
</dbReference>
<comment type="catalytic activity">
    <reaction evidence="1 10">
        <text>D-fructose 6-phosphate + L-glutamine = D-glucosamine 6-phosphate + L-glutamate</text>
        <dbReference type="Rhea" id="RHEA:13237"/>
        <dbReference type="ChEBI" id="CHEBI:29985"/>
        <dbReference type="ChEBI" id="CHEBI:58359"/>
        <dbReference type="ChEBI" id="CHEBI:58725"/>
        <dbReference type="ChEBI" id="CHEBI:61527"/>
        <dbReference type="EC" id="2.6.1.16"/>
    </reaction>
</comment>
<comment type="subunit">
    <text evidence="10">Homodimer.</text>
</comment>
<dbReference type="FunFam" id="3.60.20.10:FF:000006">
    <property type="entry name" value="Glutamine--fructose-6-phosphate aminotransferase [isomerizing]"/>
    <property type="match status" value="1"/>
</dbReference>
<dbReference type="SUPFAM" id="SSF53697">
    <property type="entry name" value="SIS domain"/>
    <property type="match status" value="1"/>
</dbReference>
<dbReference type="CDD" id="cd05009">
    <property type="entry name" value="SIS_GlmS_GlmD_2"/>
    <property type="match status" value="1"/>
</dbReference>
<dbReference type="GO" id="GO:0046349">
    <property type="term" value="P:amino sugar biosynthetic process"/>
    <property type="evidence" value="ECO:0007669"/>
    <property type="project" value="UniProtKB-ARBA"/>
</dbReference>
<comment type="subcellular location">
    <subcellularLocation>
        <location evidence="2 10">Cytoplasm</location>
    </subcellularLocation>
</comment>
<dbReference type="FunFam" id="3.40.50.10490:FF:000001">
    <property type="entry name" value="Glutamine--fructose-6-phosphate aminotransferase [isomerizing]"/>
    <property type="match status" value="1"/>
</dbReference>
<dbReference type="NCBIfam" id="NF001484">
    <property type="entry name" value="PRK00331.1"/>
    <property type="match status" value="1"/>
</dbReference>
<dbReference type="GO" id="GO:0005975">
    <property type="term" value="P:carbohydrate metabolic process"/>
    <property type="evidence" value="ECO:0007669"/>
    <property type="project" value="UniProtKB-UniRule"/>
</dbReference>
<evidence type="ECO:0000259" key="12">
    <source>
        <dbReference type="PROSITE" id="PS51464"/>
    </source>
</evidence>
<keyword evidence="5 10" id="KW-0963">Cytoplasm</keyword>
<protein>
    <recommendedName>
        <fullName evidence="4 10">Glutamine--fructose-6-phosphate aminotransferase [isomerizing]</fullName>
        <ecNumber evidence="3 10">2.6.1.16</ecNumber>
    </recommendedName>
    <alternativeName>
        <fullName evidence="10">D-fructose-6-phosphate amidotransferase</fullName>
    </alternativeName>
    <alternativeName>
        <fullName evidence="10">GFAT</fullName>
    </alternativeName>
    <alternativeName>
        <fullName evidence="10">Glucosamine-6-phosphate synthase</fullName>
    </alternativeName>
    <alternativeName>
        <fullName evidence="10">Hexosephosphate aminotransferase</fullName>
    </alternativeName>
    <alternativeName>
        <fullName evidence="10">L-glutamine--D-fructose-6-phosphate amidotransferase</fullName>
    </alternativeName>
</protein>
<dbReference type="InterPro" id="IPR046348">
    <property type="entry name" value="SIS_dom_sf"/>
</dbReference>
<evidence type="ECO:0000256" key="8">
    <source>
        <dbReference type="ARBA" id="ARBA00022737"/>
    </source>
</evidence>
<dbReference type="InterPro" id="IPR001347">
    <property type="entry name" value="SIS_dom"/>
</dbReference>
<evidence type="ECO:0000313" key="13">
    <source>
        <dbReference type="EMBL" id="OGF12822.1"/>
    </source>
</evidence>
<feature type="domain" description="SIS" evidence="12">
    <location>
        <begin position="459"/>
        <end position="600"/>
    </location>
</feature>
<reference evidence="13 14" key="1">
    <citation type="journal article" date="2016" name="Nat. Commun.">
        <title>Thousands of microbial genomes shed light on interconnected biogeochemical processes in an aquifer system.</title>
        <authorList>
            <person name="Anantharaman K."/>
            <person name="Brown C.T."/>
            <person name="Hug L.A."/>
            <person name="Sharon I."/>
            <person name="Castelle C.J."/>
            <person name="Probst A.J."/>
            <person name="Thomas B.C."/>
            <person name="Singh A."/>
            <person name="Wilkins M.J."/>
            <person name="Karaoz U."/>
            <person name="Brodie E.L."/>
            <person name="Williams K.H."/>
            <person name="Hubbard S.S."/>
            <person name="Banfield J.F."/>
        </authorList>
    </citation>
    <scope>NUCLEOTIDE SEQUENCE [LARGE SCALE GENOMIC DNA]</scope>
</reference>
<keyword evidence="7 10" id="KW-0808">Transferase</keyword>
<dbReference type="AlphaFoldDB" id="A0A1F5REK1"/>
<feature type="domain" description="SIS" evidence="12">
    <location>
        <begin position="288"/>
        <end position="427"/>
    </location>
</feature>
<dbReference type="Pfam" id="PF13522">
    <property type="entry name" value="GATase_6"/>
    <property type="match status" value="1"/>
</dbReference>
<dbReference type="CDD" id="cd05008">
    <property type="entry name" value="SIS_GlmS_GlmD_1"/>
    <property type="match status" value="1"/>
</dbReference>
<dbReference type="Pfam" id="PF01380">
    <property type="entry name" value="SIS"/>
    <property type="match status" value="2"/>
</dbReference>
<dbReference type="EMBL" id="MFFM01000030">
    <property type="protein sequence ID" value="OGF12822.1"/>
    <property type="molecule type" value="Genomic_DNA"/>
</dbReference>
<feature type="active site" description="For Fru-6P isomerization activity" evidence="10">
    <location>
        <position position="605"/>
    </location>
</feature>
<dbReference type="InterPro" id="IPR035490">
    <property type="entry name" value="GlmS/FrlB_SIS"/>
</dbReference>
<evidence type="ECO:0000256" key="4">
    <source>
        <dbReference type="ARBA" id="ARBA00016090"/>
    </source>
</evidence>
<dbReference type="GO" id="GO:0097367">
    <property type="term" value="F:carbohydrate derivative binding"/>
    <property type="evidence" value="ECO:0007669"/>
    <property type="project" value="InterPro"/>
</dbReference>
<accession>A0A1F5REK1</accession>
<name>A0A1F5REK1_9BACT</name>
<dbReference type="GO" id="GO:0004360">
    <property type="term" value="F:glutamine-fructose-6-phosphate transaminase (isomerizing) activity"/>
    <property type="evidence" value="ECO:0007669"/>
    <property type="project" value="UniProtKB-UniRule"/>
</dbReference>
<organism evidence="13 14">
    <name type="scientific">Candidatus Edwardsbacteria bacterium GWF2_54_11</name>
    <dbReference type="NCBI Taxonomy" id="1817851"/>
    <lineage>
        <taxon>Bacteria</taxon>
        <taxon>Candidatus Edwardsiibacteriota</taxon>
    </lineage>
</organism>
<evidence type="ECO:0000256" key="2">
    <source>
        <dbReference type="ARBA" id="ARBA00004496"/>
    </source>
</evidence>
<dbReference type="InterPro" id="IPR017932">
    <property type="entry name" value="GATase_2_dom"/>
</dbReference>
<dbReference type="HAMAP" id="MF_00164">
    <property type="entry name" value="GlmS"/>
    <property type="match status" value="1"/>
</dbReference>
<dbReference type="Gene3D" id="3.60.20.10">
    <property type="entry name" value="Glutamine Phosphoribosylpyrophosphate, subunit 1, domain 1"/>
    <property type="match status" value="1"/>
</dbReference>
<dbReference type="PANTHER" id="PTHR10937:SF0">
    <property type="entry name" value="GLUTAMINE--FRUCTOSE-6-PHOSPHATE TRANSAMINASE (ISOMERIZING)"/>
    <property type="match status" value="1"/>
</dbReference>